<feature type="chain" id="PRO_5018218209" description="5-hydroxyisourate hydrolase" evidence="11">
    <location>
        <begin position="20"/>
        <end position="131"/>
    </location>
</feature>
<evidence type="ECO:0000256" key="11">
    <source>
        <dbReference type="SAM" id="SignalP"/>
    </source>
</evidence>
<dbReference type="AlphaFoldDB" id="A0A3N1PB15"/>
<evidence type="ECO:0000256" key="1">
    <source>
        <dbReference type="ARBA" id="ARBA00001043"/>
    </source>
</evidence>
<evidence type="ECO:0000256" key="3">
    <source>
        <dbReference type="ARBA" id="ARBA00009850"/>
    </source>
</evidence>
<dbReference type="InterPro" id="IPR023416">
    <property type="entry name" value="Transthyretin/HIU_hydrolase_d"/>
</dbReference>
<feature type="binding site" evidence="9">
    <location>
        <position position="128"/>
    </location>
    <ligand>
        <name>substrate</name>
    </ligand>
</feature>
<name>A0A3N1PB15_9GAMM</name>
<feature type="domain" description="Transthyretin/hydroxyisourate hydrolase" evidence="12">
    <location>
        <begin position="17"/>
        <end position="131"/>
    </location>
</feature>
<evidence type="ECO:0000256" key="7">
    <source>
        <dbReference type="ARBA" id="ARBA00022631"/>
    </source>
</evidence>
<evidence type="ECO:0000259" key="12">
    <source>
        <dbReference type="SMART" id="SM00095"/>
    </source>
</evidence>
<proteinExistence type="inferred from homology"/>
<organism evidence="13 14">
    <name type="scientific">Gallaecimonas pentaromativorans</name>
    <dbReference type="NCBI Taxonomy" id="584787"/>
    <lineage>
        <taxon>Bacteria</taxon>
        <taxon>Pseudomonadati</taxon>
        <taxon>Pseudomonadota</taxon>
        <taxon>Gammaproteobacteria</taxon>
        <taxon>Enterobacterales</taxon>
        <taxon>Gallaecimonadaceae</taxon>
        <taxon>Gallaecimonas</taxon>
    </lineage>
</organism>
<dbReference type="SMART" id="SM00095">
    <property type="entry name" value="TR_THY"/>
    <property type="match status" value="1"/>
</dbReference>
<comment type="caution">
    <text evidence="13">The sequence shown here is derived from an EMBL/GenBank/DDBJ whole genome shotgun (WGS) entry which is preliminary data.</text>
</comment>
<dbReference type="EC" id="3.5.2.17" evidence="5 10"/>
<dbReference type="Pfam" id="PF00576">
    <property type="entry name" value="Transthyretin"/>
    <property type="match status" value="1"/>
</dbReference>
<dbReference type="InterPro" id="IPR000895">
    <property type="entry name" value="Transthyretin/HIU_hydrolase"/>
</dbReference>
<evidence type="ECO:0000256" key="4">
    <source>
        <dbReference type="ARBA" id="ARBA00011881"/>
    </source>
</evidence>
<dbReference type="SUPFAM" id="SSF49472">
    <property type="entry name" value="Transthyretin (synonym: prealbumin)"/>
    <property type="match status" value="1"/>
</dbReference>
<dbReference type="EMBL" id="RJUL01000003">
    <property type="protein sequence ID" value="ROQ28582.1"/>
    <property type="molecule type" value="Genomic_DNA"/>
</dbReference>
<feature type="binding site" evidence="9">
    <location>
        <position position="25"/>
    </location>
    <ligand>
        <name>substrate</name>
    </ligand>
</feature>
<dbReference type="Proteomes" id="UP000268033">
    <property type="component" value="Unassembled WGS sequence"/>
</dbReference>
<dbReference type="InterPro" id="IPR036817">
    <property type="entry name" value="Transthyretin/HIU_hydrolase_sf"/>
</dbReference>
<reference evidence="13 14" key="1">
    <citation type="submission" date="2018-11" db="EMBL/GenBank/DDBJ databases">
        <title>Genomic Encyclopedia of Type Strains, Phase IV (KMG-IV): sequencing the most valuable type-strain genomes for metagenomic binning, comparative biology and taxonomic classification.</title>
        <authorList>
            <person name="Goeker M."/>
        </authorList>
    </citation>
    <scope>NUCLEOTIDE SEQUENCE [LARGE SCALE GENOMIC DNA]</scope>
    <source>
        <strain evidence="13 14">DSM 21945</strain>
    </source>
</reference>
<comment type="similarity">
    <text evidence="3 10">Belongs to the transthyretin family. 5-hydroxyisourate hydrolase subfamily.</text>
</comment>
<feature type="binding site" evidence="9">
    <location>
        <position position="63"/>
    </location>
    <ligand>
        <name>substrate</name>
    </ligand>
</feature>
<keyword evidence="7 10" id="KW-0659">Purine metabolism</keyword>
<dbReference type="InterPro" id="IPR014306">
    <property type="entry name" value="Hydroxyisourate_hydrolase"/>
</dbReference>
<evidence type="ECO:0000256" key="10">
    <source>
        <dbReference type="RuleBase" id="RU361270"/>
    </source>
</evidence>
<keyword evidence="11" id="KW-0732">Signal</keyword>
<dbReference type="PANTHER" id="PTHR10395">
    <property type="entry name" value="URICASE AND TRANSTHYRETIN-RELATED"/>
    <property type="match status" value="1"/>
</dbReference>
<evidence type="ECO:0000256" key="9">
    <source>
        <dbReference type="PIRSR" id="PIRSR600895-51"/>
    </source>
</evidence>
<protein>
    <recommendedName>
        <fullName evidence="6 10">5-hydroxyisourate hydrolase</fullName>
        <shortName evidence="10">HIU hydrolase</shortName>
        <shortName evidence="10">HIUHase</shortName>
        <ecNumber evidence="5 10">3.5.2.17</ecNumber>
    </recommendedName>
</protein>
<dbReference type="CDD" id="cd05822">
    <property type="entry name" value="TLP_HIUase"/>
    <property type="match status" value="1"/>
</dbReference>
<evidence type="ECO:0000256" key="6">
    <source>
        <dbReference type="ARBA" id="ARBA00017539"/>
    </source>
</evidence>
<accession>A0A3N1PB15</accession>
<evidence type="ECO:0000256" key="2">
    <source>
        <dbReference type="ARBA" id="ARBA00002704"/>
    </source>
</evidence>
<dbReference type="PANTHER" id="PTHR10395:SF7">
    <property type="entry name" value="5-HYDROXYISOURATE HYDROLASE"/>
    <property type="match status" value="1"/>
</dbReference>
<evidence type="ECO:0000256" key="5">
    <source>
        <dbReference type="ARBA" id="ARBA00012609"/>
    </source>
</evidence>
<dbReference type="RefSeq" id="WP_123421042.1">
    <property type="nucleotide sequence ID" value="NZ_JBLXAC010000001.1"/>
</dbReference>
<dbReference type="NCBIfam" id="TIGR02962">
    <property type="entry name" value="hdxy_isourate"/>
    <property type="match status" value="1"/>
</dbReference>
<dbReference type="GO" id="GO:0033971">
    <property type="term" value="F:hydroxyisourate hydrolase activity"/>
    <property type="evidence" value="ECO:0007669"/>
    <property type="project" value="UniProtKB-EC"/>
</dbReference>
<comment type="function">
    <text evidence="2">Catalyzes the hydrolysis of 5-hydroxyisourate (HIU) to 2-oxo-4-hydroxy-4-carboxy-5-ureidoimidazoline (OHCU).</text>
</comment>
<comment type="subunit">
    <text evidence="4 10">Homotetramer.</text>
</comment>
<keyword evidence="8 10" id="KW-0378">Hydrolase</keyword>
<dbReference type="GO" id="GO:0006144">
    <property type="term" value="P:purine nucleobase metabolic process"/>
    <property type="evidence" value="ECO:0007669"/>
    <property type="project" value="UniProtKB-KW"/>
</dbReference>
<dbReference type="Gene3D" id="2.60.40.180">
    <property type="entry name" value="Transthyretin/hydroxyisourate hydrolase domain"/>
    <property type="match status" value="1"/>
</dbReference>
<keyword evidence="14" id="KW-1185">Reference proteome</keyword>
<comment type="catalytic activity">
    <reaction evidence="1 10">
        <text>5-hydroxyisourate + H2O = 5-hydroxy-2-oxo-4-ureido-2,5-dihydro-1H-imidazole-5-carboxylate + H(+)</text>
        <dbReference type="Rhea" id="RHEA:23736"/>
        <dbReference type="ChEBI" id="CHEBI:15377"/>
        <dbReference type="ChEBI" id="CHEBI:15378"/>
        <dbReference type="ChEBI" id="CHEBI:18072"/>
        <dbReference type="ChEBI" id="CHEBI:58639"/>
        <dbReference type="EC" id="3.5.2.17"/>
    </reaction>
</comment>
<evidence type="ECO:0000256" key="8">
    <source>
        <dbReference type="ARBA" id="ARBA00022801"/>
    </source>
</evidence>
<feature type="signal peptide" evidence="11">
    <location>
        <begin position="1"/>
        <end position="19"/>
    </location>
</feature>
<sequence length="131" mass="14311">MKFTLPGLLMLALSAGALANPLSVHVLNTQTGLPSAGVNIVLEKQTDQGWQVLSRATTNQQGRVPALYPKGQTMAPGTYKVIFETGDWFKAHHQPSFFPQIPVIFAVDGSLEHYHIPLLLSAYGYSTYRGN</sequence>
<evidence type="ECO:0000313" key="14">
    <source>
        <dbReference type="Proteomes" id="UP000268033"/>
    </source>
</evidence>
<gene>
    <name evidence="13" type="ORF">EDC28_103175</name>
</gene>
<dbReference type="PRINTS" id="PR00189">
    <property type="entry name" value="TRNSTHYRETIN"/>
</dbReference>
<evidence type="ECO:0000313" key="13">
    <source>
        <dbReference type="EMBL" id="ROQ28582.1"/>
    </source>
</evidence>